<protein>
    <recommendedName>
        <fullName evidence="2">F-box domain-containing protein</fullName>
    </recommendedName>
</protein>
<dbReference type="SMART" id="SM00256">
    <property type="entry name" value="FBOX"/>
    <property type="match status" value="1"/>
</dbReference>
<evidence type="ECO:0000313" key="3">
    <source>
        <dbReference type="EMBL" id="KAA8496424.1"/>
    </source>
</evidence>
<dbReference type="InterPro" id="IPR012921">
    <property type="entry name" value="SPOC_C"/>
</dbReference>
<dbReference type="OMA" id="GSECESW"/>
<feature type="compositionally biased region" description="Low complexity" evidence="1">
    <location>
        <begin position="150"/>
        <end position="162"/>
    </location>
</feature>
<dbReference type="Proteomes" id="UP000324585">
    <property type="component" value="Unassembled WGS sequence"/>
</dbReference>
<dbReference type="GO" id="GO:0019005">
    <property type="term" value="C:SCF ubiquitin ligase complex"/>
    <property type="evidence" value="ECO:0007669"/>
    <property type="project" value="TreeGrafter"/>
</dbReference>
<dbReference type="Pfam" id="PF12937">
    <property type="entry name" value="F-box-like"/>
    <property type="match status" value="1"/>
</dbReference>
<dbReference type="SUPFAM" id="SSF81383">
    <property type="entry name" value="F-box domain"/>
    <property type="match status" value="1"/>
</dbReference>
<feature type="domain" description="F-box" evidence="2">
    <location>
        <begin position="246"/>
        <end position="292"/>
    </location>
</feature>
<dbReference type="PANTHER" id="PTHR12874">
    <property type="entry name" value="F-BOX ONLY PROTEIN 48-RELATED"/>
    <property type="match status" value="1"/>
</dbReference>
<reference evidence="4" key="1">
    <citation type="journal article" date="2019" name="Nat. Commun.">
        <title>Expansion of phycobilisome linker gene families in mesophilic red algae.</title>
        <authorList>
            <person name="Lee J."/>
            <person name="Kim D."/>
            <person name="Bhattacharya D."/>
            <person name="Yoon H.S."/>
        </authorList>
    </citation>
    <scope>NUCLEOTIDE SEQUENCE [LARGE SCALE GENOMIC DNA]</scope>
    <source>
        <strain evidence="4">CCMP 1328</strain>
    </source>
</reference>
<feature type="region of interest" description="Disordered" evidence="1">
    <location>
        <begin position="1"/>
        <end position="26"/>
    </location>
</feature>
<organism evidence="3 4">
    <name type="scientific">Porphyridium purpureum</name>
    <name type="common">Red alga</name>
    <name type="synonym">Porphyridium cruentum</name>
    <dbReference type="NCBI Taxonomy" id="35688"/>
    <lineage>
        <taxon>Eukaryota</taxon>
        <taxon>Rhodophyta</taxon>
        <taxon>Bangiophyceae</taxon>
        <taxon>Porphyridiales</taxon>
        <taxon>Porphyridiaceae</taxon>
        <taxon>Porphyridium</taxon>
    </lineage>
</organism>
<dbReference type="GO" id="GO:0005737">
    <property type="term" value="C:cytoplasm"/>
    <property type="evidence" value="ECO:0007669"/>
    <property type="project" value="TreeGrafter"/>
</dbReference>
<comment type="caution">
    <text evidence="3">The sequence shown here is derived from an EMBL/GenBank/DDBJ whole genome shotgun (WGS) entry which is preliminary data.</text>
</comment>
<dbReference type="Gene3D" id="1.20.1280.50">
    <property type="match status" value="1"/>
</dbReference>
<evidence type="ECO:0000313" key="4">
    <source>
        <dbReference type="Proteomes" id="UP000324585"/>
    </source>
</evidence>
<dbReference type="AlphaFoldDB" id="A0A5J4Z0B3"/>
<dbReference type="CDD" id="cd21546">
    <property type="entry name" value="SPOC_FPA-like"/>
    <property type="match status" value="1"/>
</dbReference>
<dbReference type="Pfam" id="PF07744">
    <property type="entry name" value="SPOC"/>
    <property type="match status" value="1"/>
</dbReference>
<accession>A0A5J4Z0B3</accession>
<dbReference type="EMBL" id="VRMN01000002">
    <property type="protein sequence ID" value="KAA8496424.1"/>
    <property type="molecule type" value="Genomic_DNA"/>
</dbReference>
<sequence length="461" mass="51416">MRVECSMQLRASPWDKTQQGRAGTGAGREAVGWAAVSPTVQEAARLGVGTGEVLSAPQEVVHEREEAATLPSMDEQDDQPVPMRDVETPAAAAAEPAAAASRGLRLDDERNDSVVMDVDAASGQHSMSSSLDDAQAPRRSVTWASQHAVPRSARAPESSAADDSVEKLAGELQNLLDYVKSKPSFTHASASFIRDHLRTLLVLSAAGAQRVYEQQEKERLESMLASSSLVPGSLVPRLMRSSSSNQGWFQMLPNDLARLIFCFLDGPDLAHVRLVCKQWDAFGKEEHLWQRLCTRNWRALDHDHSLWKLLGSSALLDDPQRWRKIYAKVRARKHFRCRLQKTGRFICHLVAHHVKGGELGKNGLPETLIVERRFSISHLETFVLPDASVLYFEPETDADRPGFEEFIEYLLKRERAGLALDDERRIIFIPPCEFSKQMGYDGPNLLGIVQFQYPPLANHHS</sequence>
<proteinExistence type="predicted"/>
<evidence type="ECO:0000256" key="1">
    <source>
        <dbReference type="SAM" id="MobiDB-lite"/>
    </source>
</evidence>
<dbReference type="PANTHER" id="PTHR12874:SF9">
    <property type="entry name" value="F-BOX ONLY PROTEIN 48"/>
    <property type="match status" value="1"/>
</dbReference>
<feature type="compositionally biased region" description="Polar residues" evidence="1">
    <location>
        <begin position="123"/>
        <end position="132"/>
    </location>
</feature>
<feature type="compositionally biased region" description="Low complexity" evidence="1">
    <location>
        <begin position="89"/>
        <end position="100"/>
    </location>
</feature>
<evidence type="ECO:0000259" key="2">
    <source>
        <dbReference type="PROSITE" id="PS50181"/>
    </source>
</evidence>
<name>A0A5J4Z0B3_PORPP</name>
<feature type="region of interest" description="Disordered" evidence="1">
    <location>
        <begin position="88"/>
        <end position="164"/>
    </location>
</feature>
<keyword evidence="4" id="KW-1185">Reference proteome</keyword>
<dbReference type="OrthoDB" id="192402at2759"/>
<gene>
    <name evidence="3" type="ORF">FVE85_0153</name>
</gene>
<dbReference type="InterPro" id="IPR036047">
    <property type="entry name" value="F-box-like_dom_sf"/>
</dbReference>
<dbReference type="PROSITE" id="PS50181">
    <property type="entry name" value="FBOX"/>
    <property type="match status" value="1"/>
</dbReference>
<dbReference type="InterPro" id="IPR001810">
    <property type="entry name" value="F-box_dom"/>
</dbReference>
<dbReference type="GO" id="GO:0031146">
    <property type="term" value="P:SCF-dependent proteasomal ubiquitin-dependent protein catabolic process"/>
    <property type="evidence" value="ECO:0007669"/>
    <property type="project" value="TreeGrafter"/>
</dbReference>